<evidence type="ECO:0000313" key="6">
    <source>
        <dbReference type="Proteomes" id="UP000006055"/>
    </source>
</evidence>
<dbReference type="Proteomes" id="UP000006055">
    <property type="component" value="Chromosome"/>
</dbReference>
<dbReference type="PANTHER" id="PTHR19288:SF46">
    <property type="entry name" value="HALOACID DEHALOGENASE-LIKE HYDROLASE DOMAIN-CONTAINING PROTEIN 2"/>
    <property type="match status" value="1"/>
</dbReference>
<dbReference type="AlphaFoldDB" id="I4C6G0"/>
<evidence type="ECO:0000256" key="2">
    <source>
        <dbReference type="PIRSR" id="PIRSR000915-1"/>
    </source>
</evidence>
<name>I4C6G0_DESTA</name>
<dbReference type="RefSeq" id="WP_014810293.1">
    <property type="nucleotide sequence ID" value="NC_018025.1"/>
</dbReference>
<dbReference type="eggNOG" id="COG0647">
    <property type="taxonomic scope" value="Bacteria"/>
</dbReference>
<dbReference type="KEGG" id="dti:Desti_2470"/>
<evidence type="ECO:0000313" key="5">
    <source>
        <dbReference type="EMBL" id="AFM25151.1"/>
    </source>
</evidence>
<dbReference type="InterPro" id="IPR036412">
    <property type="entry name" value="HAD-like_sf"/>
</dbReference>
<dbReference type="Pfam" id="PF13344">
    <property type="entry name" value="Hydrolase_6"/>
    <property type="match status" value="1"/>
</dbReference>
<dbReference type="Pfam" id="PF13242">
    <property type="entry name" value="Hydrolase_like"/>
    <property type="match status" value="1"/>
</dbReference>
<organism evidence="5 6">
    <name type="scientific">Desulfomonile tiedjei (strain ATCC 49306 / DSM 6799 / DCB-1)</name>
    <dbReference type="NCBI Taxonomy" id="706587"/>
    <lineage>
        <taxon>Bacteria</taxon>
        <taxon>Pseudomonadati</taxon>
        <taxon>Thermodesulfobacteriota</taxon>
        <taxon>Desulfomonilia</taxon>
        <taxon>Desulfomonilales</taxon>
        <taxon>Desulfomonilaceae</taxon>
        <taxon>Desulfomonile</taxon>
    </lineage>
</organism>
<proteinExistence type="inferred from homology"/>
<gene>
    <name evidence="5" type="ordered locus">Desti_2470</name>
</gene>
<comment type="cofactor">
    <cofactor evidence="4">
        <name>Mg(2+)</name>
        <dbReference type="ChEBI" id="CHEBI:18420"/>
    </cofactor>
    <text evidence="4">Divalent metal ions. Mg(2+) is the most effective.</text>
</comment>
<dbReference type="STRING" id="706587.Desti_2470"/>
<dbReference type="GO" id="GO:0005737">
    <property type="term" value="C:cytoplasm"/>
    <property type="evidence" value="ECO:0007669"/>
    <property type="project" value="TreeGrafter"/>
</dbReference>
<dbReference type="EMBL" id="CP003360">
    <property type="protein sequence ID" value="AFM25151.1"/>
    <property type="molecule type" value="Genomic_DNA"/>
</dbReference>
<evidence type="ECO:0000256" key="1">
    <source>
        <dbReference type="PIRNR" id="PIRNR000915"/>
    </source>
</evidence>
<dbReference type="Gene3D" id="3.40.50.1000">
    <property type="entry name" value="HAD superfamily/HAD-like"/>
    <property type="match status" value="2"/>
</dbReference>
<accession>I4C6G0</accession>
<keyword evidence="6" id="KW-1185">Reference proteome</keyword>
<feature type="binding site" evidence="3">
    <location>
        <position position="185"/>
    </location>
    <ligand>
        <name>substrate</name>
    </ligand>
</feature>
<comment type="similarity">
    <text evidence="1">Belongs to the HAD-like hydrolase superfamily.</text>
</comment>
<feature type="active site" description="Proton donor" evidence="2">
    <location>
        <position position="13"/>
    </location>
</feature>
<evidence type="ECO:0000256" key="3">
    <source>
        <dbReference type="PIRSR" id="PIRSR000915-2"/>
    </source>
</evidence>
<dbReference type="HOGENOM" id="CLU_043473_1_2_7"/>
<feature type="binding site" evidence="3">
    <location>
        <begin position="44"/>
        <end position="46"/>
    </location>
    <ligand>
        <name>substrate</name>
    </ligand>
</feature>
<feature type="binding site" evidence="4">
    <location>
        <position position="210"/>
    </location>
    <ligand>
        <name>Mg(2+)</name>
        <dbReference type="ChEBI" id="CHEBI:18420"/>
    </ligand>
</feature>
<keyword evidence="4" id="KW-0479">Metal-binding</keyword>
<dbReference type="GO" id="GO:0016791">
    <property type="term" value="F:phosphatase activity"/>
    <property type="evidence" value="ECO:0007669"/>
    <property type="project" value="TreeGrafter"/>
</dbReference>
<reference evidence="6" key="1">
    <citation type="submission" date="2012-06" db="EMBL/GenBank/DDBJ databases">
        <title>Complete sequence of chromosome of Desulfomonile tiedjei DSM 6799.</title>
        <authorList>
            <person name="Lucas S."/>
            <person name="Copeland A."/>
            <person name="Lapidus A."/>
            <person name="Glavina del Rio T."/>
            <person name="Dalin E."/>
            <person name="Tice H."/>
            <person name="Bruce D."/>
            <person name="Goodwin L."/>
            <person name="Pitluck S."/>
            <person name="Peters L."/>
            <person name="Ovchinnikova G."/>
            <person name="Zeytun A."/>
            <person name="Lu M."/>
            <person name="Kyrpides N."/>
            <person name="Mavromatis K."/>
            <person name="Ivanova N."/>
            <person name="Brettin T."/>
            <person name="Detter J.C."/>
            <person name="Han C."/>
            <person name="Larimer F."/>
            <person name="Land M."/>
            <person name="Hauser L."/>
            <person name="Markowitz V."/>
            <person name="Cheng J.-F."/>
            <person name="Hugenholtz P."/>
            <person name="Woyke T."/>
            <person name="Wu D."/>
            <person name="Spring S."/>
            <person name="Schroeder M."/>
            <person name="Brambilla E."/>
            <person name="Klenk H.-P."/>
            <person name="Eisen J.A."/>
        </authorList>
    </citation>
    <scope>NUCLEOTIDE SEQUENCE [LARGE SCALE GENOMIC DNA]</scope>
    <source>
        <strain evidence="6">ATCC 49306 / DSM 6799 / DCB-1</strain>
    </source>
</reference>
<dbReference type="GO" id="GO:0046872">
    <property type="term" value="F:metal ion binding"/>
    <property type="evidence" value="ECO:0007669"/>
    <property type="project" value="UniProtKB-KW"/>
</dbReference>
<sequence length="263" mass="28533">MKFKFRAILADLDGTINRGNRLIPGADHVYRKLSANGFQWVFISNNAMRKASEIAQKIRFLGLPIQDSQVVTSASALFHTLSKYHRGASIMAIAEESLIAGIQDSGCTITTDPFDTAIVVVARDSRLTYEKIENAFFAIQNGALFWATNTDPTFPVPGGFVPGAGCMVAAVAAPVGRPPDRVFGKPFSDIAEIVIDQLGVPRETCLVVGDRMDTDILFARNSGFKSALVLTGATSREDLSQYTYAPDFVLESIGDIEKILPPK</sequence>
<feature type="binding site" evidence="4">
    <location>
        <position position="11"/>
    </location>
    <ligand>
        <name>Mg(2+)</name>
        <dbReference type="ChEBI" id="CHEBI:18420"/>
    </ligand>
</feature>
<protein>
    <submittedName>
        <fullName evidence="5">Putative sugar phosphatase of HAD superfamily</fullName>
    </submittedName>
</protein>
<feature type="binding site" evidence="4">
    <location>
        <position position="13"/>
    </location>
    <ligand>
        <name>Mg(2+)</name>
        <dbReference type="ChEBI" id="CHEBI:18420"/>
    </ligand>
</feature>
<dbReference type="InterPro" id="IPR006357">
    <property type="entry name" value="HAD-SF_hydro_IIA"/>
</dbReference>
<dbReference type="OrthoDB" id="9810449at2"/>
<dbReference type="InterPro" id="IPR023214">
    <property type="entry name" value="HAD_sf"/>
</dbReference>
<keyword evidence="4" id="KW-0460">Magnesium</keyword>
<evidence type="ECO:0000256" key="4">
    <source>
        <dbReference type="PIRSR" id="PIRSR000915-3"/>
    </source>
</evidence>
<dbReference type="PANTHER" id="PTHR19288">
    <property type="entry name" value="4-NITROPHENYLPHOSPHATASE-RELATED"/>
    <property type="match status" value="1"/>
</dbReference>
<dbReference type="NCBIfam" id="TIGR01460">
    <property type="entry name" value="HAD-SF-IIA"/>
    <property type="match status" value="1"/>
</dbReference>
<dbReference type="PIRSF" id="PIRSF000915">
    <property type="entry name" value="PGP-type_phosphatase"/>
    <property type="match status" value="1"/>
</dbReference>
<dbReference type="SUPFAM" id="SSF56784">
    <property type="entry name" value="HAD-like"/>
    <property type="match status" value="1"/>
</dbReference>
<feature type="active site" description="Nucleophile" evidence="2">
    <location>
        <position position="11"/>
    </location>
</feature>